<dbReference type="EMBL" id="LJIG01009290">
    <property type="protein sequence ID" value="KRT83375.1"/>
    <property type="molecule type" value="Genomic_DNA"/>
</dbReference>
<dbReference type="Proteomes" id="UP000051574">
    <property type="component" value="Unassembled WGS sequence"/>
</dbReference>
<proteinExistence type="predicted"/>
<dbReference type="GO" id="GO:0006801">
    <property type="term" value="P:superoxide metabolic process"/>
    <property type="evidence" value="ECO:0007669"/>
    <property type="project" value="InterPro"/>
</dbReference>
<dbReference type="InterPro" id="IPR053257">
    <property type="entry name" value="Cu-only_SOD"/>
</dbReference>
<keyword evidence="2" id="KW-1185">Reference proteome</keyword>
<dbReference type="OrthoDB" id="159229at2759"/>
<organism evidence="1 2">
    <name type="scientific">Oryctes borbonicus</name>
    <dbReference type="NCBI Taxonomy" id="1629725"/>
    <lineage>
        <taxon>Eukaryota</taxon>
        <taxon>Metazoa</taxon>
        <taxon>Ecdysozoa</taxon>
        <taxon>Arthropoda</taxon>
        <taxon>Hexapoda</taxon>
        <taxon>Insecta</taxon>
        <taxon>Pterygota</taxon>
        <taxon>Neoptera</taxon>
        <taxon>Endopterygota</taxon>
        <taxon>Coleoptera</taxon>
        <taxon>Polyphaga</taxon>
        <taxon>Scarabaeiformia</taxon>
        <taxon>Scarabaeidae</taxon>
        <taxon>Dynastinae</taxon>
        <taxon>Oryctes</taxon>
    </lineage>
</organism>
<name>A0A0T6B7P6_9SCAR</name>
<evidence type="ECO:0000313" key="2">
    <source>
        <dbReference type="Proteomes" id="UP000051574"/>
    </source>
</evidence>
<dbReference type="PANTHER" id="PTHR20910:SF1">
    <property type="entry name" value="SUPEROXIDE DISMUTASE COPPER_ZINC BINDING DOMAIN-CONTAINING PROTEIN"/>
    <property type="match status" value="1"/>
</dbReference>
<accession>A0A0T6B7P6</accession>
<dbReference type="SUPFAM" id="SSF49329">
    <property type="entry name" value="Cu,Zn superoxide dismutase-like"/>
    <property type="match status" value="2"/>
</dbReference>
<dbReference type="PANTHER" id="PTHR20910">
    <property type="entry name" value="AGAP001623-PA"/>
    <property type="match status" value="1"/>
</dbReference>
<dbReference type="Gene3D" id="2.60.40.200">
    <property type="entry name" value="Superoxide dismutase, copper/zinc binding domain"/>
    <property type="match status" value="2"/>
</dbReference>
<dbReference type="GO" id="GO:0046872">
    <property type="term" value="F:metal ion binding"/>
    <property type="evidence" value="ECO:0007669"/>
    <property type="project" value="InterPro"/>
</dbReference>
<evidence type="ECO:0000313" key="1">
    <source>
        <dbReference type="EMBL" id="KRT83375.1"/>
    </source>
</evidence>
<protein>
    <submittedName>
        <fullName evidence="1">Uncharacterized protein</fullName>
    </submittedName>
</protein>
<comment type="caution">
    <text evidence="1">The sequence shown here is derived from an EMBL/GenBank/DDBJ whole genome shotgun (WGS) entry which is preliminary data.</text>
</comment>
<dbReference type="AlphaFoldDB" id="A0A0T6B7P6"/>
<dbReference type="InterPro" id="IPR036423">
    <property type="entry name" value="SOD-like_Cu/Zn_dom_sf"/>
</dbReference>
<reference evidence="1 2" key="1">
    <citation type="submission" date="2015-09" db="EMBL/GenBank/DDBJ databases">
        <title>Draft genome of the scarab beetle Oryctes borbonicus.</title>
        <authorList>
            <person name="Meyer J.M."/>
            <person name="Markov G.V."/>
            <person name="Baskaran P."/>
            <person name="Herrmann M."/>
            <person name="Sommer R.J."/>
            <person name="Roedelsperger C."/>
        </authorList>
    </citation>
    <scope>NUCLEOTIDE SEQUENCE [LARGE SCALE GENOMIC DNA]</scope>
    <source>
        <strain evidence="1">OB123</strain>
        <tissue evidence="1">Whole animal</tissue>
    </source>
</reference>
<feature type="non-terminal residue" evidence="1">
    <location>
        <position position="1"/>
    </location>
</feature>
<gene>
    <name evidence="1" type="ORF">AMK59_3560</name>
</gene>
<sequence>KIQYDQPINAKVLIQSGGIKGNVTLTQHTRFEPTFLNFNLTTARGDIETRLVYSSSVAGYKIHELPISPSKLVEERQSHCLTTKFVFNPLKTDIGTIPDGLGTQDQYAIGDLSGKLLGHNNMTFLVSGQELNGGYWDTFLPLQGRYSVIHRALVIYKKTMFTSQEAATEPWICGSIVLYNRYLKYQKPMFTAQVLFRYPIVGRILFRQPLEEPWADTSVFIDYIVHADGSTLNNSASHRWAIHSSPPGKDFYSWQNRCLSANEVYNPYKVDVRASNPSDGCYLETISLCRLGDLSARHGTLEISGKKADSDKITRKFFVDPLLPLTGPYGILGKSFVMYDDFGPKARGERMACSM</sequence>